<gene>
    <name evidence="1" type="ORF">JL102_15125</name>
</gene>
<dbReference type="Pfam" id="PF13585">
    <property type="entry name" value="CHU_C"/>
    <property type="match status" value="1"/>
</dbReference>
<protein>
    <submittedName>
        <fullName evidence="1">Gliding motility-associated C-terminal domain-containing protein</fullName>
    </submittedName>
</protein>
<dbReference type="NCBIfam" id="TIGR04131">
    <property type="entry name" value="Bac_Flav_CTERM"/>
    <property type="match status" value="1"/>
</dbReference>
<dbReference type="SUPFAM" id="SSF69318">
    <property type="entry name" value="Integrin alpha N-terminal domain"/>
    <property type="match status" value="1"/>
</dbReference>
<evidence type="ECO:0000313" key="2">
    <source>
        <dbReference type="Proteomes" id="UP000659388"/>
    </source>
</evidence>
<dbReference type="InterPro" id="IPR028994">
    <property type="entry name" value="Integrin_alpha_N"/>
</dbReference>
<dbReference type="PANTHER" id="PTHR46580">
    <property type="entry name" value="SENSOR KINASE-RELATED"/>
    <property type="match status" value="1"/>
</dbReference>
<keyword evidence="2" id="KW-1185">Reference proteome</keyword>
<accession>A0A937FBE8</accession>
<dbReference type="RefSeq" id="WP_202245269.1">
    <property type="nucleotide sequence ID" value="NZ_JAESIY010000008.1"/>
</dbReference>
<dbReference type="PANTHER" id="PTHR46580:SF4">
    <property type="entry name" value="ATP_GTP-BINDING PROTEIN"/>
    <property type="match status" value="1"/>
</dbReference>
<sequence>MKPILTILLFVLMWSSLYSQAFIAKDSVKLESSALISRSEWVDLDKDGALDFLFLQQNKLRIIFNDESLKEDSLLSTYNLVGEFQVEDMNNDNKLDVVTSIVNSSTERLVIFHQIDAGVFEAPRLLAGTNVKQFVINDFDHNGDKDIAYIETSDQSQIHFQYQDNGIFEQGFLSITPSSNFEITIADYDNNGFDDLFVSDIQNSQTILYENNAGIWSEGIETYPFSFSSLSYSDLDSDGKVDIVVNAINASGDGEIYIDYSTDTLVSIDSLVGELYERIFIGDLNSDGVNDFTLSSPMTSKTFLSSDSVSYFQYPQSYVLAYGDIDRDGDLDLAIHKGNYVVWMENNAIKNLSPAPPEHSFVFNKGDGEVVMAWSAGVDDTTPQKSITYDIYAGKTQLSNEILSSNLDLTTSERFKVKHGNSGYRTEMVLQAIDPGLYFYGIQPIDNAYYCIGSVSGGGGGEAKCAGLPIACGSFLVCDQITYADYNTCDGYVNISQEDYAGWYSKSKGFLGYTNSISYYVESTDTLYMAPENPTSCSENKNWIIKLAEPLLLSDTTICKSSELFIELPFVPDSVTWQSTSNGIISTTNIFQFTFDESDTIYYSYAYQGCSIDDNFLVTVSEPALAVSNDRFQIYSGDQVQLNASGADSYVWSPQSGLSNPFSSNPIANPEVTTTYIVNGYDSLDCESTQEVLIIVANQAFIPNLFTPNGDGKNDVLFVYGLNGVSSLSFKVYDRSGVVVYESSSPDELSRSGWSGDYKGKSLASGVYYWKVSGSYRDGKPILLNERREGAIHLMR</sequence>
<proteinExistence type="predicted"/>
<dbReference type="EMBL" id="JAESIY010000008">
    <property type="protein sequence ID" value="MBL3657478.1"/>
    <property type="molecule type" value="Genomic_DNA"/>
</dbReference>
<reference evidence="1" key="1">
    <citation type="submission" date="2021-01" db="EMBL/GenBank/DDBJ databases">
        <title>Fulvivirga kasyanovii gen. nov., sp nov., a novel member of the phylum Bacteroidetes isolated from seawater in a mussel farm.</title>
        <authorList>
            <person name="Zhao L.-H."/>
            <person name="Wang Z.-J."/>
        </authorList>
    </citation>
    <scope>NUCLEOTIDE SEQUENCE</scope>
    <source>
        <strain evidence="1">2943</strain>
    </source>
</reference>
<comment type="caution">
    <text evidence="1">The sequence shown here is derived from an EMBL/GenBank/DDBJ whole genome shotgun (WGS) entry which is preliminary data.</text>
</comment>
<evidence type="ECO:0000313" key="1">
    <source>
        <dbReference type="EMBL" id="MBL3657478.1"/>
    </source>
</evidence>
<dbReference type="AlphaFoldDB" id="A0A937FBE8"/>
<organism evidence="1 2">
    <name type="scientific">Fulvivirga sediminis</name>
    <dbReference type="NCBI Taxonomy" id="2803949"/>
    <lineage>
        <taxon>Bacteria</taxon>
        <taxon>Pseudomonadati</taxon>
        <taxon>Bacteroidota</taxon>
        <taxon>Cytophagia</taxon>
        <taxon>Cytophagales</taxon>
        <taxon>Fulvivirgaceae</taxon>
        <taxon>Fulvivirga</taxon>
    </lineage>
</organism>
<name>A0A937FBE8_9BACT</name>
<dbReference type="Proteomes" id="UP000659388">
    <property type="component" value="Unassembled WGS sequence"/>
</dbReference>
<dbReference type="InterPro" id="IPR026341">
    <property type="entry name" value="T9SS_type_B"/>
</dbReference>